<dbReference type="STRING" id="490829.SAMN05421850_101900"/>
<dbReference type="GO" id="GO:0016491">
    <property type="term" value="F:oxidoreductase activity"/>
    <property type="evidence" value="ECO:0007669"/>
    <property type="project" value="UniProtKB-KW"/>
</dbReference>
<dbReference type="InterPro" id="IPR036812">
    <property type="entry name" value="NAD(P)_OxRdtase_dom_sf"/>
</dbReference>
<keyword evidence="4" id="KW-1185">Reference proteome</keyword>
<dbReference type="OrthoDB" id="9803483at2"/>
<evidence type="ECO:0000256" key="1">
    <source>
        <dbReference type="ARBA" id="ARBA00023002"/>
    </source>
</evidence>
<organism evidence="3 4">
    <name type="scientific">Lutimaribacter saemankumensis</name>
    <dbReference type="NCBI Taxonomy" id="490829"/>
    <lineage>
        <taxon>Bacteria</taxon>
        <taxon>Pseudomonadati</taxon>
        <taxon>Pseudomonadota</taxon>
        <taxon>Alphaproteobacteria</taxon>
        <taxon>Rhodobacterales</taxon>
        <taxon>Roseobacteraceae</taxon>
        <taxon>Lutimaribacter</taxon>
    </lineage>
</organism>
<feature type="domain" description="NADP-dependent oxidoreductase" evidence="2">
    <location>
        <begin position="15"/>
        <end position="341"/>
    </location>
</feature>
<evidence type="ECO:0000313" key="3">
    <source>
        <dbReference type="EMBL" id="SDI17626.1"/>
    </source>
</evidence>
<dbReference type="CDD" id="cd19094">
    <property type="entry name" value="AKR_Tas-like"/>
    <property type="match status" value="1"/>
</dbReference>
<reference evidence="3 4" key="1">
    <citation type="submission" date="2016-10" db="EMBL/GenBank/DDBJ databases">
        <authorList>
            <person name="de Groot N.N."/>
        </authorList>
    </citation>
    <scope>NUCLEOTIDE SEQUENCE [LARGE SCALE GENOMIC DNA]</scope>
    <source>
        <strain evidence="3 4">DSM 28010</strain>
    </source>
</reference>
<dbReference type="Proteomes" id="UP000199340">
    <property type="component" value="Unassembled WGS sequence"/>
</dbReference>
<dbReference type="Gene3D" id="3.20.20.100">
    <property type="entry name" value="NADP-dependent oxidoreductase domain"/>
    <property type="match status" value="1"/>
</dbReference>
<sequence>MKKNPLGRTGLMVSELCLGTMTFGTQTDAATAHAQIDRALAAGINFIDTAEMYPVNPVSPETVGRTEEIIGDWIAANPARRGEFVLATKHPGEGSAIRPGGTPMISSKTIAQSVEGSLRRLKTDVIDLYQFHWPNRGSYQFRRNWTYDPSGQNRADTIAHMEDAMGALAREVEKGNIRHFGLSNESAWGTTMWCMVADRVGGPRPASIQNEYSLLCRLFDTDLAETAVNEDVCLLAFSPLGAGFLTGKYQGGTVPDASRMSLNPEMGGRKTDRVFKAVQAYLDLAREYGVDPIHMALGWAARRPFMTSVIFGATTLTQLDHALEGVGLELSDDLLSGIDAVHRAHPMPY</sequence>
<dbReference type="InterPro" id="IPR050523">
    <property type="entry name" value="AKR_Detox_Biosynth"/>
</dbReference>
<accession>A0A1G8IFD3</accession>
<dbReference type="RefSeq" id="WP_090026803.1">
    <property type="nucleotide sequence ID" value="NZ_FNEB01000001.1"/>
</dbReference>
<dbReference type="EMBL" id="FNEB01000001">
    <property type="protein sequence ID" value="SDI17626.1"/>
    <property type="molecule type" value="Genomic_DNA"/>
</dbReference>
<name>A0A1G8IFD3_9RHOB</name>
<evidence type="ECO:0000259" key="2">
    <source>
        <dbReference type="Pfam" id="PF00248"/>
    </source>
</evidence>
<proteinExistence type="predicted"/>
<dbReference type="SUPFAM" id="SSF51430">
    <property type="entry name" value="NAD(P)-linked oxidoreductase"/>
    <property type="match status" value="1"/>
</dbReference>
<gene>
    <name evidence="3" type="ORF">SAMN05421850_101900</name>
</gene>
<dbReference type="InterPro" id="IPR023210">
    <property type="entry name" value="NADP_OxRdtase_dom"/>
</dbReference>
<protein>
    <submittedName>
        <fullName evidence="3">Predicted oxidoreductase</fullName>
    </submittedName>
</protein>
<evidence type="ECO:0000313" key="4">
    <source>
        <dbReference type="Proteomes" id="UP000199340"/>
    </source>
</evidence>
<dbReference type="PANTHER" id="PTHR43364:SF4">
    <property type="entry name" value="NAD(P)-LINKED OXIDOREDUCTASE SUPERFAMILY PROTEIN"/>
    <property type="match status" value="1"/>
</dbReference>
<dbReference type="AlphaFoldDB" id="A0A1G8IFD3"/>
<dbReference type="PANTHER" id="PTHR43364">
    <property type="entry name" value="NADH-SPECIFIC METHYLGLYOXAL REDUCTASE-RELATED"/>
    <property type="match status" value="1"/>
</dbReference>
<keyword evidence="1" id="KW-0560">Oxidoreductase</keyword>
<dbReference type="Pfam" id="PF00248">
    <property type="entry name" value="Aldo_ket_red"/>
    <property type="match status" value="1"/>
</dbReference>